<feature type="domain" description="Ig-like" evidence="2">
    <location>
        <begin position="133"/>
        <end position="228"/>
    </location>
</feature>
<dbReference type="InterPro" id="IPR036179">
    <property type="entry name" value="Ig-like_dom_sf"/>
</dbReference>
<dbReference type="Gene3D" id="2.60.40.10">
    <property type="entry name" value="Immunoglobulins"/>
    <property type="match status" value="2"/>
</dbReference>
<dbReference type="Proteomes" id="UP000694701">
    <property type="component" value="Unplaced"/>
</dbReference>
<evidence type="ECO:0000259" key="2">
    <source>
        <dbReference type="PROSITE" id="PS50835"/>
    </source>
</evidence>
<keyword evidence="1" id="KW-0472">Membrane</keyword>
<evidence type="ECO:0000256" key="1">
    <source>
        <dbReference type="SAM" id="Phobius"/>
    </source>
</evidence>
<name>A0A8C2EDG2_CYPCA</name>
<evidence type="ECO:0000313" key="3">
    <source>
        <dbReference type="Ensembl" id="ENSCCRP00020039450.1"/>
    </source>
</evidence>
<dbReference type="Ensembl" id="ENSCCRT00020043059.1">
    <property type="protein sequence ID" value="ENSCCRP00020039450.1"/>
    <property type="gene ID" value="ENSCCRG00020017590.1"/>
</dbReference>
<accession>A0A8C2EDG2</accession>
<dbReference type="GO" id="GO:0098632">
    <property type="term" value="F:cell-cell adhesion mediator activity"/>
    <property type="evidence" value="ECO:0007669"/>
    <property type="project" value="TreeGrafter"/>
</dbReference>
<dbReference type="GO" id="GO:0044291">
    <property type="term" value="C:cell-cell contact zone"/>
    <property type="evidence" value="ECO:0007669"/>
    <property type="project" value="TreeGrafter"/>
</dbReference>
<protein>
    <recommendedName>
        <fullName evidence="2">Ig-like domain-containing protein</fullName>
    </recommendedName>
</protein>
<dbReference type="PROSITE" id="PS50835">
    <property type="entry name" value="IG_LIKE"/>
    <property type="match status" value="1"/>
</dbReference>
<dbReference type="GO" id="GO:0005886">
    <property type="term" value="C:plasma membrane"/>
    <property type="evidence" value="ECO:0007669"/>
    <property type="project" value="TreeGrafter"/>
</dbReference>
<dbReference type="SUPFAM" id="SSF48726">
    <property type="entry name" value="Immunoglobulin"/>
    <property type="match status" value="2"/>
</dbReference>
<dbReference type="InterPro" id="IPR013783">
    <property type="entry name" value="Ig-like_fold"/>
</dbReference>
<dbReference type="PANTHER" id="PTHR44598">
    <property type="entry name" value="JUNCTIONAL ADHESION MOLECULE C"/>
    <property type="match status" value="1"/>
</dbReference>
<dbReference type="InterPro" id="IPR042974">
    <property type="entry name" value="JAM-C"/>
</dbReference>
<dbReference type="GO" id="GO:0042803">
    <property type="term" value="F:protein homodimerization activity"/>
    <property type="evidence" value="ECO:0007669"/>
    <property type="project" value="InterPro"/>
</dbReference>
<proteinExistence type="predicted"/>
<dbReference type="GO" id="GO:0005178">
    <property type="term" value="F:integrin binding"/>
    <property type="evidence" value="ECO:0007669"/>
    <property type="project" value="TreeGrafter"/>
</dbReference>
<reference evidence="3" key="1">
    <citation type="submission" date="2025-08" db="UniProtKB">
        <authorList>
            <consortium name="Ensembl"/>
        </authorList>
    </citation>
    <scope>IDENTIFICATION</scope>
</reference>
<dbReference type="AlphaFoldDB" id="A0A8C2EDG2"/>
<keyword evidence="1" id="KW-0812">Transmembrane</keyword>
<evidence type="ECO:0000313" key="4">
    <source>
        <dbReference type="Proteomes" id="UP000694701"/>
    </source>
</evidence>
<sequence length="460" mass="52624">MKFVLLPLKYHNPNLIFVILCSTGLFELECLPAVGILAQTTVIRCFFKDIKDIQILGVYLTKAEEKEPFFHQDGSERSGDPRFSVENLEVGPSLQISDTTFSDEGKYRYRVVTDSGVKEIQLSISVTAKYKDPVTSIWPENVIDGGSASLYCNATDGYPEGFIHWFDRYETNWTVNSEMTKVPKNINGVKSVALSSKLTFKTINLGLEPFRCIVFNSKYVKDGENTLGIISAISDVNKKSSSGSNTTNIVAGVMVIGSLIAGLLFALLCFRKRKDKDTFNIHSNGNKGTTYIYSYFILYTHFSDYVCMRDFCETHAFYLLTYLVAKREVLSWLNLERTSLSRARIGEFLCYLKTSNSRDSLPYHDLLNVFKHNMTVMSLLNYSQLHFVKWCFHFSIILDFVRWCFHFCKVTFNLMLIFSTYKVILNPSYLPRVFNFIRFVCKSASCDIDINKTGTKNVWT</sequence>
<dbReference type="GO" id="GO:0016477">
    <property type="term" value="P:cell migration"/>
    <property type="evidence" value="ECO:0007669"/>
    <property type="project" value="TreeGrafter"/>
</dbReference>
<dbReference type="GO" id="GO:0046982">
    <property type="term" value="F:protein heterodimerization activity"/>
    <property type="evidence" value="ECO:0007669"/>
    <property type="project" value="InterPro"/>
</dbReference>
<keyword evidence="1" id="KW-1133">Transmembrane helix</keyword>
<organism evidence="3 4">
    <name type="scientific">Cyprinus carpio</name>
    <name type="common">Common carp</name>
    <dbReference type="NCBI Taxonomy" id="7962"/>
    <lineage>
        <taxon>Eukaryota</taxon>
        <taxon>Metazoa</taxon>
        <taxon>Chordata</taxon>
        <taxon>Craniata</taxon>
        <taxon>Vertebrata</taxon>
        <taxon>Euteleostomi</taxon>
        <taxon>Actinopterygii</taxon>
        <taxon>Neopterygii</taxon>
        <taxon>Teleostei</taxon>
        <taxon>Ostariophysi</taxon>
        <taxon>Cypriniformes</taxon>
        <taxon>Cyprinidae</taxon>
        <taxon>Cyprininae</taxon>
        <taxon>Cyprinus</taxon>
    </lineage>
</organism>
<dbReference type="PANTHER" id="PTHR44598:SF3">
    <property type="entry name" value="JUNCTIONAL ADHESION MOLECULE 3B"/>
    <property type="match status" value="1"/>
</dbReference>
<dbReference type="GO" id="GO:0098636">
    <property type="term" value="C:protein complex involved in cell adhesion"/>
    <property type="evidence" value="ECO:0007669"/>
    <property type="project" value="TreeGrafter"/>
</dbReference>
<dbReference type="InterPro" id="IPR007110">
    <property type="entry name" value="Ig-like_dom"/>
</dbReference>
<feature type="transmembrane region" description="Helical" evidence="1">
    <location>
        <begin position="249"/>
        <end position="270"/>
    </location>
</feature>